<reference evidence="2" key="1">
    <citation type="submission" date="2018-12" db="EMBL/GenBank/DDBJ databases">
        <authorList>
            <person name="Will S."/>
            <person name="Neumann-Schaal M."/>
            <person name="Henke P."/>
        </authorList>
    </citation>
    <scope>NUCLEOTIDE SEQUENCE</scope>
    <source>
        <strain evidence="2">PCC 7102</strain>
    </source>
</reference>
<protein>
    <submittedName>
        <fullName evidence="2">Uncharacterized protein</fullName>
    </submittedName>
</protein>
<evidence type="ECO:0000256" key="1">
    <source>
        <dbReference type="SAM" id="MobiDB-lite"/>
    </source>
</evidence>
<accession>A0A3S1C2P3</accession>
<evidence type="ECO:0000313" key="3">
    <source>
        <dbReference type="Proteomes" id="UP000271624"/>
    </source>
</evidence>
<feature type="compositionally biased region" description="Low complexity" evidence="1">
    <location>
        <begin position="55"/>
        <end position="67"/>
    </location>
</feature>
<feature type="region of interest" description="Disordered" evidence="1">
    <location>
        <begin position="47"/>
        <end position="79"/>
    </location>
</feature>
<organism evidence="2 3">
    <name type="scientific">Dulcicalothrix desertica PCC 7102</name>
    <dbReference type="NCBI Taxonomy" id="232991"/>
    <lineage>
        <taxon>Bacteria</taxon>
        <taxon>Bacillati</taxon>
        <taxon>Cyanobacteriota</taxon>
        <taxon>Cyanophyceae</taxon>
        <taxon>Nostocales</taxon>
        <taxon>Calotrichaceae</taxon>
        <taxon>Dulcicalothrix</taxon>
    </lineage>
</organism>
<name>A0A3S1C2P3_9CYAN</name>
<sequence>MLIITELCKLSNQLYTSTTMKKIIIFATIISLTIGASSAYAQTRNQSGNAKITSQNKINPNNQNQVKPPKKPTYKDNSRVPESKLISKEVAIGKLKDGATLIKAERKAWKDYQKGTNGNFHDIDGNRQIWEVEVNLPKGADFGRAYCKRDARAKKVVDAETDKLLAFEIRCQKENLVYSGF</sequence>
<comment type="caution">
    <text evidence="2">The sequence shown here is derived from an EMBL/GenBank/DDBJ whole genome shotgun (WGS) entry which is preliminary data.</text>
</comment>
<reference evidence="2" key="2">
    <citation type="journal article" date="2019" name="Genome Biol. Evol.">
        <title>Day and night: Metabolic profiles and evolutionary relationships of six axenic non-marine cyanobacteria.</title>
        <authorList>
            <person name="Will S.E."/>
            <person name="Henke P."/>
            <person name="Boedeker C."/>
            <person name="Huang S."/>
            <person name="Brinkmann H."/>
            <person name="Rohde M."/>
            <person name="Jarek M."/>
            <person name="Friedl T."/>
            <person name="Seufert S."/>
            <person name="Schumacher M."/>
            <person name="Overmann J."/>
            <person name="Neumann-Schaal M."/>
            <person name="Petersen J."/>
        </authorList>
    </citation>
    <scope>NUCLEOTIDE SEQUENCE [LARGE SCALE GENOMIC DNA]</scope>
    <source>
        <strain evidence="2">PCC 7102</strain>
    </source>
</reference>
<gene>
    <name evidence="2" type="ORF">DSM106972_089740</name>
</gene>
<dbReference type="EMBL" id="RSCL01000040">
    <property type="protein sequence ID" value="RUS95618.1"/>
    <property type="molecule type" value="Genomic_DNA"/>
</dbReference>
<keyword evidence="3" id="KW-1185">Reference proteome</keyword>
<proteinExistence type="predicted"/>
<dbReference type="Proteomes" id="UP000271624">
    <property type="component" value="Unassembled WGS sequence"/>
</dbReference>
<evidence type="ECO:0000313" key="2">
    <source>
        <dbReference type="EMBL" id="RUS95618.1"/>
    </source>
</evidence>
<dbReference type="AlphaFoldDB" id="A0A3S1C2P3"/>